<accession>A0A0P7ZFL1</accession>
<comment type="caution">
    <text evidence="1">The sequence shown here is derived from an EMBL/GenBank/DDBJ whole genome shotgun (WGS) entry which is preliminary data.</text>
</comment>
<dbReference type="Gene3D" id="3.60.40.10">
    <property type="entry name" value="PPM-type phosphatase domain"/>
    <property type="match status" value="1"/>
</dbReference>
<sequence length="252" mass="29049">MTHKDNEKDSDCQDYCRIENNCCAIADGASQSFYPSLWAKLLVDNFCEHPNINEKNWEIWLRDIQSDWLLMVTGKVKLLRDKKTSSWITNQNRLTSREPATSTFVGLNFEFSNNQLKVAIVGDSCLFILENGELKKSYLLNYSDEFSDRPRYLASYQKNNDFSPDFLTIGIEENIEVESDNSLYFILATDALSEYIFNSREQSIDVFKGLLEISSKEEFDFFVSQARTQKNPRLKNDDTSLVVLKCENGVAT</sequence>
<dbReference type="AlphaFoldDB" id="A0A0P7ZFL1"/>
<gene>
    <name evidence="1" type="ORF">HLUCCA11_23830</name>
</gene>
<dbReference type="InterPro" id="IPR036457">
    <property type="entry name" value="PPM-type-like_dom_sf"/>
</dbReference>
<organism evidence="1 2">
    <name type="scientific">Phormidesmis priestleyi Ana</name>
    <dbReference type="NCBI Taxonomy" id="1666911"/>
    <lineage>
        <taxon>Bacteria</taxon>
        <taxon>Bacillati</taxon>
        <taxon>Cyanobacteriota</taxon>
        <taxon>Cyanophyceae</taxon>
        <taxon>Leptolyngbyales</taxon>
        <taxon>Leptolyngbyaceae</taxon>
        <taxon>Phormidesmis</taxon>
    </lineage>
</organism>
<proteinExistence type="predicted"/>
<evidence type="ECO:0000313" key="1">
    <source>
        <dbReference type="EMBL" id="KPQ31398.1"/>
    </source>
</evidence>
<name>A0A0P7ZFL1_9CYAN</name>
<dbReference type="Proteomes" id="UP000050465">
    <property type="component" value="Unassembled WGS sequence"/>
</dbReference>
<dbReference type="EMBL" id="LJZR01000106">
    <property type="protein sequence ID" value="KPQ31398.1"/>
    <property type="molecule type" value="Genomic_DNA"/>
</dbReference>
<protein>
    <submittedName>
        <fullName evidence="1">Protein phosphatase 2C</fullName>
    </submittedName>
</protein>
<dbReference type="STRING" id="1666911.HLUCCA11_23830"/>
<evidence type="ECO:0000313" key="2">
    <source>
        <dbReference type="Proteomes" id="UP000050465"/>
    </source>
</evidence>
<reference evidence="1 2" key="1">
    <citation type="submission" date="2015-09" db="EMBL/GenBank/DDBJ databases">
        <title>Identification and resolution of microdiversity through metagenomic sequencing of parallel consortia.</title>
        <authorList>
            <person name="Nelson W.C."/>
            <person name="Romine M.F."/>
            <person name="Lindemann S.R."/>
        </authorList>
    </citation>
    <scope>NUCLEOTIDE SEQUENCE [LARGE SCALE GENOMIC DNA]</scope>
    <source>
        <strain evidence="1">Ana</strain>
    </source>
</reference>
<dbReference type="SUPFAM" id="SSF81606">
    <property type="entry name" value="PP2C-like"/>
    <property type="match status" value="1"/>
</dbReference>